<reference evidence="1 2" key="1">
    <citation type="journal article" date="2018" name="J. Allergy Clin. Immunol.">
        <title>High-quality assembly of Dermatophagoides pteronyssinus genome and transcriptome reveals a wide range of novel allergens.</title>
        <authorList>
            <person name="Liu X.Y."/>
            <person name="Yang K.Y."/>
            <person name="Wang M.Q."/>
            <person name="Kwok J.S."/>
            <person name="Zeng X."/>
            <person name="Yang Z."/>
            <person name="Xiao X.J."/>
            <person name="Lau C.P."/>
            <person name="Li Y."/>
            <person name="Huang Z.M."/>
            <person name="Ba J.G."/>
            <person name="Yim A.K."/>
            <person name="Ouyang C.Y."/>
            <person name="Ngai S.M."/>
            <person name="Chan T.F."/>
            <person name="Leung E.L."/>
            <person name="Liu L."/>
            <person name="Liu Z.G."/>
            <person name="Tsui S.K."/>
        </authorList>
    </citation>
    <scope>NUCLEOTIDE SEQUENCE [LARGE SCALE GENOMIC DNA]</scope>
    <source>
        <strain evidence="1">Derp</strain>
    </source>
</reference>
<accession>A0ABQ8JK52</accession>
<evidence type="ECO:0000313" key="2">
    <source>
        <dbReference type="Proteomes" id="UP000887458"/>
    </source>
</evidence>
<dbReference type="EMBL" id="NJHN03000035">
    <property type="protein sequence ID" value="KAH9422817.1"/>
    <property type="molecule type" value="Genomic_DNA"/>
</dbReference>
<protein>
    <submittedName>
        <fullName evidence="1">Uncharacterized protein</fullName>
    </submittedName>
</protein>
<evidence type="ECO:0000313" key="1">
    <source>
        <dbReference type="EMBL" id="KAH9422817.1"/>
    </source>
</evidence>
<gene>
    <name evidence="1" type="ORF">DERP_008080</name>
</gene>
<name>A0ABQ8JK52_DERPT</name>
<comment type="caution">
    <text evidence="1">The sequence shown here is derived from an EMBL/GenBank/DDBJ whole genome shotgun (WGS) entry which is preliminary data.</text>
</comment>
<keyword evidence="2" id="KW-1185">Reference proteome</keyword>
<reference evidence="1 2" key="2">
    <citation type="journal article" date="2022" name="Mol. Biol. Evol.">
        <title>Comparative Genomics Reveals Insights into the Divergent Evolution of Astigmatic Mites and Household Pest Adaptations.</title>
        <authorList>
            <person name="Xiong Q."/>
            <person name="Wan A.T."/>
            <person name="Liu X."/>
            <person name="Fung C.S."/>
            <person name="Xiao X."/>
            <person name="Malainual N."/>
            <person name="Hou J."/>
            <person name="Wang L."/>
            <person name="Wang M."/>
            <person name="Yang K.Y."/>
            <person name="Cui Y."/>
            <person name="Leung E.L."/>
            <person name="Nong W."/>
            <person name="Shin S.K."/>
            <person name="Au S.W."/>
            <person name="Jeong K.Y."/>
            <person name="Chew F.T."/>
            <person name="Hui J.H."/>
            <person name="Leung T.F."/>
            <person name="Tungtrongchitr A."/>
            <person name="Zhong N."/>
            <person name="Liu Z."/>
            <person name="Tsui S.K."/>
        </authorList>
    </citation>
    <scope>NUCLEOTIDE SEQUENCE [LARGE SCALE GENOMIC DNA]</scope>
    <source>
        <strain evidence="1">Derp</strain>
    </source>
</reference>
<dbReference type="Proteomes" id="UP000887458">
    <property type="component" value="Unassembled WGS sequence"/>
</dbReference>
<sequence length="77" mass="9085">MVLRDLMNSWFNSALIEFCFICKFHLTQVLPTDPIRCDDNFYHQLTVGILCWEIFIMKITFYGSNSTIQFTVLIIIT</sequence>
<organism evidence="1 2">
    <name type="scientific">Dermatophagoides pteronyssinus</name>
    <name type="common">European house dust mite</name>
    <dbReference type="NCBI Taxonomy" id="6956"/>
    <lineage>
        <taxon>Eukaryota</taxon>
        <taxon>Metazoa</taxon>
        <taxon>Ecdysozoa</taxon>
        <taxon>Arthropoda</taxon>
        <taxon>Chelicerata</taxon>
        <taxon>Arachnida</taxon>
        <taxon>Acari</taxon>
        <taxon>Acariformes</taxon>
        <taxon>Sarcoptiformes</taxon>
        <taxon>Astigmata</taxon>
        <taxon>Psoroptidia</taxon>
        <taxon>Analgoidea</taxon>
        <taxon>Pyroglyphidae</taxon>
        <taxon>Dermatophagoidinae</taxon>
        <taxon>Dermatophagoides</taxon>
    </lineage>
</organism>
<proteinExistence type="predicted"/>